<keyword evidence="2" id="KW-1185">Reference proteome</keyword>
<reference evidence="1 2" key="1">
    <citation type="submission" date="2014-04" db="EMBL/GenBank/DDBJ databases">
        <authorList>
            <consortium name="DOE Joint Genome Institute"/>
            <person name="Kuo A."/>
            <person name="Gay G."/>
            <person name="Dore J."/>
            <person name="Kohler A."/>
            <person name="Nagy L.G."/>
            <person name="Floudas D."/>
            <person name="Copeland A."/>
            <person name="Barry K.W."/>
            <person name="Cichocki N."/>
            <person name="Veneault-Fourrey C."/>
            <person name="LaButti K."/>
            <person name="Lindquist E.A."/>
            <person name="Lipzen A."/>
            <person name="Lundell T."/>
            <person name="Morin E."/>
            <person name="Murat C."/>
            <person name="Sun H."/>
            <person name="Tunlid A."/>
            <person name="Henrissat B."/>
            <person name="Grigoriev I.V."/>
            <person name="Hibbett D.S."/>
            <person name="Martin F."/>
            <person name="Nordberg H.P."/>
            <person name="Cantor M.N."/>
            <person name="Hua S.X."/>
        </authorList>
    </citation>
    <scope>NUCLEOTIDE SEQUENCE [LARGE SCALE GENOMIC DNA]</scope>
    <source>
        <strain evidence="2">h7</strain>
    </source>
</reference>
<name>A0A0C2YNN0_HEBCY</name>
<protein>
    <submittedName>
        <fullName evidence="1">Uncharacterized protein</fullName>
    </submittedName>
</protein>
<dbReference type="Proteomes" id="UP000053424">
    <property type="component" value="Unassembled WGS sequence"/>
</dbReference>
<evidence type="ECO:0000313" key="2">
    <source>
        <dbReference type="Proteomes" id="UP000053424"/>
    </source>
</evidence>
<gene>
    <name evidence="1" type="ORF">M413DRAFT_444298</name>
</gene>
<sequence length="51" mass="5825">MVMCLRDAFNRAKSISYKVISVCPTSSHSSDSSWREGIRDFLNMRKSKLGK</sequence>
<accession>A0A0C2YNN0</accession>
<proteinExistence type="predicted"/>
<dbReference type="HOGENOM" id="CLU_3106589_0_0_1"/>
<evidence type="ECO:0000313" key="1">
    <source>
        <dbReference type="EMBL" id="KIM42592.1"/>
    </source>
</evidence>
<reference evidence="2" key="2">
    <citation type="submission" date="2015-01" db="EMBL/GenBank/DDBJ databases">
        <title>Evolutionary Origins and Diversification of the Mycorrhizal Mutualists.</title>
        <authorList>
            <consortium name="DOE Joint Genome Institute"/>
            <consortium name="Mycorrhizal Genomics Consortium"/>
            <person name="Kohler A."/>
            <person name="Kuo A."/>
            <person name="Nagy L.G."/>
            <person name="Floudas D."/>
            <person name="Copeland A."/>
            <person name="Barry K.W."/>
            <person name="Cichocki N."/>
            <person name="Veneault-Fourrey C."/>
            <person name="LaButti K."/>
            <person name="Lindquist E.A."/>
            <person name="Lipzen A."/>
            <person name="Lundell T."/>
            <person name="Morin E."/>
            <person name="Murat C."/>
            <person name="Riley R."/>
            <person name="Ohm R."/>
            <person name="Sun H."/>
            <person name="Tunlid A."/>
            <person name="Henrissat B."/>
            <person name="Grigoriev I.V."/>
            <person name="Hibbett D.S."/>
            <person name="Martin F."/>
        </authorList>
    </citation>
    <scope>NUCLEOTIDE SEQUENCE [LARGE SCALE GENOMIC DNA]</scope>
    <source>
        <strain evidence="2">h7</strain>
    </source>
</reference>
<dbReference type="AlphaFoldDB" id="A0A0C2YNN0"/>
<dbReference type="EMBL" id="KN831777">
    <property type="protein sequence ID" value="KIM42592.1"/>
    <property type="molecule type" value="Genomic_DNA"/>
</dbReference>
<organism evidence="1 2">
    <name type="scientific">Hebeloma cylindrosporum</name>
    <dbReference type="NCBI Taxonomy" id="76867"/>
    <lineage>
        <taxon>Eukaryota</taxon>
        <taxon>Fungi</taxon>
        <taxon>Dikarya</taxon>
        <taxon>Basidiomycota</taxon>
        <taxon>Agaricomycotina</taxon>
        <taxon>Agaricomycetes</taxon>
        <taxon>Agaricomycetidae</taxon>
        <taxon>Agaricales</taxon>
        <taxon>Agaricineae</taxon>
        <taxon>Hymenogastraceae</taxon>
        <taxon>Hebeloma</taxon>
    </lineage>
</organism>